<comment type="caution">
    <text evidence="2">The sequence shown here is derived from an EMBL/GenBank/DDBJ whole genome shotgun (WGS) entry which is preliminary data.</text>
</comment>
<name>A0AAD6XYS0_9AGAR</name>
<keyword evidence="3" id="KW-1185">Reference proteome</keyword>
<evidence type="ECO:0000313" key="2">
    <source>
        <dbReference type="EMBL" id="KAJ7187459.1"/>
    </source>
</evidence>
<proteinExistence type="predicted"/>
<evidence type="ECO:0000256" key="1">
    <source>
        <dbReference type="SAM" id="MobiDB-lite"/>
    </source>
</evidence>
<sequence length="418" mass="45499">MGTYSSIILDVVKAILDATEAFTDVEAFRDSVVVVGTVAAHHPRRTLCDQTPSARAGIPQEPPPVAYCPGARLTAGCPPLAISVVIVLPATRAFRTTSSCCPLLSVARRLPPTLATTTTTHTRRPSIFPCCPLHALLCQFPAGRLIPRTRSPRYSLPAIRRYALLVFPRTSSGRFARCTPPAEYRRLPPAARSIPALDLPLQDLHIHGKQQPPAAQAPSARCPPLTSLAPAAGRRSPLPVAASCRRSPPIVSRFPSPPAPATNDGRPLALHAVRQKTTYAPHAARARIGSPQTVKHGPGFYARPPHADYLPPIATRRPPPLAAAVSRLPLHPRRLVFAASLVLSTFRALISSLFAIHPPPTSDPPHLTIYTSNPLDIAFMPPRRRSRLKRNSRSRHARHDVWRPGRDAKAPRHARRSY</sequence>
<dbReference type="AlphaFoldDB" id="A0AAD6XYS0"/>
<evidence type="ECO:0000313" key="3">
    <source>
        <dbReference type="Proteomes" id="UP001219525"/>
    </source>
</evidence>
<dbReference type="EMBL" id="JARJCW010000199">
    <property type="protein sequence ID" value="KAJ7187459.1"/>
    <property type="molecule type" value="Genomic_DNA"/>
</dbReference>
<feature type="compositionally biased region" description="Basic residues" evidence="1">
    <location>
        <begin position="383"/>
        <end position="398"/>
    </location>
</feature>
<feature type="compositionally biased region" description="Basic and acidic residues" evidence="1">
    <location>
        <begin position="399"/>
        <end position="410"/>
    </location>
</feature>
<dbReference type="Proteomes" id="UP001219525">
    <property type="component" value="Unassembled WGS sequence"/>
</dbReference>
<organism evidence="2 3">
    <name type="scientific">Mycena pura</name>
    <dbReference type="NCBI Taxonomy" id="153505"/>
    <lineage>
        <taxon>Eukaryota</taxon>
        <taxon>Fungi</taxon>
        <taxon>Dikarya</taxon>
        <taxon>Basidiomycota</taxon>
        <taxon>Agaricomycotina</taxon>
        <taxon>Agaricomycetes</taxon>
        <taxon>Agaricomycetidae</taxon>
        <taxon>Agaricales</taxon>
        <taxon>Marasmiineae</taxon>
        <taxon>Mycenaceae</taxon>
        <taxon>Mycena</taxon>
    </lineage>
</organism>
<protein>
    <submittedName>
        <fullName evidence="2">Uncharacterized protein</fullName>
    </submittedName>
</protein>
<accession>A0AAD6XYS0</accession>
<feature type="region of interest" description="Disordered" evidence="1">
    <location>
        <begin position="383"/>
        <end position="418"/>
    </location>
</feature>
<feature type="region of interest" description="Disordered" evidence="1">
    <location>
        <begin position="209"/>
        <end position="234"/>
    </location>
</feature>
<reference evidence="2" key="1">
    <citation type="submission" date="2023-03" db="EMBL/GenBank/DDBJ databases">
        <title>Massive genome expansion in bonnet fungi (Mycena s.s.) driven by repeated elements and novel gene families across ecological guilds.</title>
        <authorList>
            <consortium name="Lawrence Berkeley National Laboratory"/>
            <person name="Harder C.B."/>
            <person name="Miyauchi S."/>
            <person name="Viragh M."/>
            <person name="Kuo A."/>
            <person name="Thoen E."/>
            <person name="Andreopoulos B."/>
            <person name="Lu D."/>
            <person name="Skrede I."/>
            <person name="Drula E."/>
            <person name="Henrissat B."/>
            <person name="Morin E."/>
            <person name="Kohler A."/>
            <person name="Barry K."/>
            <person name="LaButti K."/>
            <person name="Morin E."/>
            <person name="Salamov A."/>
            <person name="Lipzen A."/>
            <person name="Mereny Z."/>
            <person name="Hegedus B."/>
            <person name="Baldrian P."/>
            <person name="Stursova M."/>
            <person name="Weitz H."/>
            <person name="Taylor A."/>
            <person name="Grigoriev I.V."/>
            <person name="Nagy L.G."/>
            <person name="Martin F."/>
            <person name="Kauserud H."/>
        </authorList>
    </citation>
    <scope>NUCLEOTIDE SEQUENCE</scope>
    <source>
        <strain evidence="2">9144</strain>
    </source>
</reference>
<gene>
    <name evidence="2" type="ORF">GGX14DRAFT_581065</name>
</gene>